<dbReference type="SUPFAM" id="SSF53697">
    <property type="entry name" value="SIS domain"/>
    <property type="match status" value="1"/>
</dbReference>
<comment type="function">
    <text evidence="7">Catalyzes the reversible isomerization of glucose-6-phosphate to fructose-6-phosphate.</text>
</comment>
<evidence type="ECO:0000256" key="2">
    <source>
        <dbReference type="ARBA" id="ARBA00006604"/>
    </source>
</evidence>
<feature type="active site" evidence="7">
    <location>
        <position position="506"/>
    </location>
</feature>
<evidence type="ECO:0000256" key="3">
    <source>
        <dbReference type="ARBA" id="ARBA00022432"/>
    </source>
</evidence>
<dbReference type="InterPro" id="IPR046348">
    <property type="entry name" value="SIS_dom_sf"/>
</dbReference>
<keyword evidence="5 7" id="KW-0413">Isomerase</keyword>
<gene>
    <name evidence="7 9" type="primary">pgi</name>
    <name evidence="9" type="ORF">ACFO6X_15315</name>
</gene>
<comment type="pathway">
    <text evidence="1 7 8">Carbohydrate degradation; glycolysis; D-glyceraldehyde 3-phosphate and glycerone phosphate from D-glucose: step 2/4.</text>
</comment>
<evidence type="ECO:0000256" key="1">
    <source>
        <dbReference type="ARBA" id="ARBA00004926"/>
    </source>
</evidence>
<comment type="caution">
    <text evidence="9">The sequence shown here is derived from an EMBL/GenBank/DDBJ whole genome shotgun (WGS) entry which is preliminary data.</text>
</comment>
<dbReference type="InterPro" id="IPR018189">
    <property type="entry name" value="Phosphoglucose_isomerase_CS"/>
</dbReference>
<dbReference type="PANTHER" id="PTHR11469:SF1">
    <property type="entry name" value="GLUCOSE-6-PHOSPHATE ISOMERASE"/>
    <property type="match status" value="1"/>
</dbReference>
<evidence type="ECO:0000256" key="7">
    <source>
        <dbReference type="HAMAP-Rule" id="MF_00473"/>
    </source>
</evidence>
<dbReference type="PROSITE" id="PS00174">
    <property type="entry name" value="P_GLUCOSE_ISOMERASE_2"/>
    <property type="match status" value="1"/>
</dbReference>
<dbReference type="PRINTS" id="PR00662">
    <property type="entry name" value="G6PISOMERASE"/>
</dbReference>
<dbReference type="PROSITE" id="PS51463">
    <property type="entry name" value="P_GLUCOSE_ISOMERASE_3"/>
    <property type="match status" value="1"/>
</dbReference>
<proteinExistence type="inferred from homology"/>
<reference evidence="10" key="1">
    <citation type="journal article" date="2019" name="Int. J. Syst. Evol. Microbiol.">
        <title>The Global Catalogue of Microorganisms (GCM) 10K type strain sequencing project: providing services to taxonomists for standard genome sequencing and annotation.</title>
        <authorList>
            <consortium name="The Broad Institute Genomics Platform"/>
            <consortium name="The Broad Institute Genome Sequencing Center for Infectious Disease"/>
            <person name="Wu L."/>
            <person name="Ma J."/>
        </authorList>
    </citation>
    <scope>NUCLEOTIDE SEQUENCE [LARGE SCALE GENOMIC DNA]</scope>
    <source>
        <strain evidence="10">CCUG 49452</strain>
    </source>
</reference>
<dbReference type="InterPro" id="IPR035476">
    <property type="entry name" value="SIS_PGI_1"/>
</dbReference>
<dbReference type="InterPro" id="IPR023096">
    <property type="entry name" value="G6P_Isomerase_C"/>
</dbReference>
<dbReference type="NCBIfam" id="NF001211">
    <property type="entry name" value="PRK00179.1"/>
    <property type="match status" value="1"/>
</dbReference>
<name>A0ABV9QFH8_9BURK</name>
<evidence type="ECO:0000256" key="4">
    <source>
        <dbReference type="ARBA" id="ARBA00023152"/>
    </source>
</evidence>
<comment type="catalytic activity">
    <reaction evidence="6 7 8">
        <text>alpha-D-glucose 6-phosphate = beta-D-fructose 6-phosphate</text>
        <dbReference type="Rhea" id="RHEA:11816"/>
        <dbReference type="ChEBI" id="CHEBI:57634"/>
        <dbReference type="ChEBI" id="CHEBI:58225"/>
        <dbReference type="EC" id="5.3.1.9"/>
    </reaction>
</comment>
<dbReference type="CDD" id="cd05015">
    <property type="entry name" value="SIS_PGI_1"/>
    <property type="match status" value="1"/>
</dbReference>
<evidence type="ECO:0000256" key="6">
    <source>
        <dbReference type="ARBA" id="ARBA00029321"/>
    </source>
</evidence>
<dbReference type="Proteomes" id="UP001596001">
    <property type="component" value="Unassembled WGS sequence"/>
</dbReference>
<dbReference type="PROSITE" id="PS00765">
    <property type="entry name" value="P_GLUCOSE_ISOMERASE_1"/>
    <property type="match status" value="1"/>
</dbReference>
<dbReference type="HAMAP" id="MF_00473">
    <property type="entry name" value="G6P_isomerase"/>
    <property type="match status" value="1"/>
</dbReference>
<dbReference type="Gene3D" id="3.40.50.10490">
    <property type="entry name" value="Glucose-6-phosphate isomerase like protein, domain 1"/>
    <property type="match status" value="2"/>
</dbReference>
<evidence type="ECO:0000313" key="10">
    <source>
        <dbReference type="Proteomes" id="UP001596001"/>
    </source>
</evidence>
<keyword evidence="7" id="KW-0963">Cytoplasm</keyword>
<dbReference type="EC" id="5.3.1.9" evidence="7"/>
<protein>
    <recommendedName>
        <fullName evidence="7">Glucose-6-phosphate isomerase</fullName>
        <shortName evidence="7">GPI</shortName>
        <ecNumber evidence="7">5.3.1.9</ecNumber>
    </recommendedName>
    <alternativeName>
        <fullName evidence="7">Phosphoglucose isomerase</fullName>
        <shortName evidence="7">PGI</shortName>
    </alternativeName>
    <alternativeName>
        <fullName evidence="7">Phosphohexose isomerase</fullName>
        <shortName evidence="7">PHI</shortName>
    </alternativeName>
</protein>
<keyword evidence="10" id="KW-1185">Reference proteome</keyword>
<keyword evidence="3 7" id="KW-0312">Gluconeogenesis</keyword>
<dbReference type="InterPro" id="IPR001672">
    <property type="entry name" value="G6P_Isomerase"/>
</dbReference>
<feature type="active site" description="Proton donor" evidence="7">
    <location>
        <position position="366"/>
    </location>
</feature>
<dbReference type="PANTHER" id="PTHR11469">
    <property type="entry name" value="GLUCOSE-6-PHOSPHATE ISOMERASE"/>
    <property type="match status" value="1"/>
</dbReference>
<comment type="subcellular location">
    <subcellularLocation>
        <location evidence="7">Cytoplasm</location>
    </subcellularLocation>
</comment>
<organism evidence="9 10">
    <name type="scientific">Giesbergeria sinuosa</name>
    <dbReference type="NCBI Taxonomy" id="80883"/>
    <lineage>
        <taxon>Bacteria</taxon>
        <taxon>Pseudomonadati</taxon>
        <taxon>Pseudomonadota</taxon>
        <taxon>Betaproteobacteria</taxon>
        <taxon>Burkholderiales</taxon>
        <taxon>Comamonadaceae</taxon>
        <taxon>Giesbergeria</taxon>
    </lineage>
</organism>
<dbReference type="InterPro" id="IPR035482">
    <property type="entry name" value="SIS_PGI_2"/>
</dbReference>
<dbReference type="CDD" id="cd05016">
    <property type="entry name" value="SIS_PGI_2"/>
    <property type="match status" value="1"/>
</dbReference>
<dbReference type="RefSeq" id="WP_382434752.1">
    <property type="nucleotide sequence ID" value="NZ_JBHSHJ010000017.1"/>
</dbReference>
<dbReference type="Pfam" id="PF00342">
    <property type="entry name" value="PGI"/>
    <property type="match status" value="1"/>
</dbReference>
<dbReference type="GO" id="GO:0004347">
    <property type="term" value="F:glucose-6-phosphate isomerase activity"/>
    <property type="evidence" value="ECO:0007669"/>
    <property type="project" value="UniProtKB-EC"/>
</dbReference>
<accession>A0ABV9QFH8</accession>
<evidence type="ECO:0000313" key="9">
    <source>
        <dbReference type="EMBL" id="MFC4790351.1"/>
    </source>
</evidence>
<comment type="pathway">
    <text evidence="7">Carbohydrate biosynthesis; gluconeogenesis.</text>
</comment>
<dbReference type="Gene3D" id="1.10.1390.10">
    <property type="match status" value="1"/>
</dbReference>
<evidence type="ECO:0000256" key="8">
    <source>
        <dbReference type="RuleBase" id="RU000612"/>
    </source>
</evidence>
<feature type="active site" evidence="7">
    <location>
        <position position="397"/>
    </location>
</feature>
<evidence type="ECO:0000256" key="5">
    <source>
        <dbReference type="ARBA" id="ARBA00023235"/>
    </source>
</evidence>
<comment type="similarity">
    <text evidence="2 7 8">Belongs to the GPI family.</text>
</comment>
<keyword evidence="4 7" id="KW-0324">Glycolysis</keyword>
<sequence length="547" mass="60165">MPALEQDIFRDQRTRCDHTPAWVALQAHFEATGRHFDVRGAFAADPARYRAFSQEAPHVFADLSRNRIDHATEALLLDLARQCGLEQQRQAMWMGEPINTTEQRAVLHHLLRQPVPPLGGADAAPFIAQAGRDVHRTLQAMLSYADSVRQDARITDIVSIGIGGSGLGPSMAVTALEEHWQAGQRVHFVSNVDGMELGSLLRRLRPESTLFLIASKTFTTAETMVNAHAARDWFLAHGGSTDTNADLPLARHFVALSTNVDAARGFGITTTFGFWDWVGGRFSLWSAIGLPIAIAVGSKMFQQLLAGAHAMDEHFYTAPLEHNLPVRLGLLDIWYRNFHGFSSRCIAPYSHGLRRLSAYLQQLEMESNGKGVDWRGQALPYATSPVVWGEPGTNGQHAFFQMIHQGKDIIPVEFIVLRQGGRDLPEQHSRLVANALAQAQALMLGRDSACGHRHFSGNRPSTVLLLERLNATSLGALLALYEHRVFVSGSLWGINSFDQWGVELGKQLASNLEPRLASGDAQGLDGATAGLLRRLRSGQQQPCEPLP</sequence>
<dbReference type="EMBL" id="JBHSHJ010000017">
    <property type="protein sequence ID" value="MFC4790351.1"/>
    <property type="molecule type" value="Genomic_DNA"/>
</dbReference>